<proteinExistence type="predicted"/>
<evidence type="ECO:0000313" key="1">
    <source>
        <dbReference type="EMBL" id="BCU02838.1"/>
    </source>
</evidence>
<name>A0A811BM31_9VIRU</name>
<reference evidence="1" key="1">
    <citation type="submission" date="2021-04" db="EMBL/GenBank/DDBJ databases">
        <title>Draft Genome Sequence of Pandoravirus japonicus, Isolated from the Sabaishi River of Niigata, Japan.</title>
        <authorList>
            <person name="Hosokawa N."/>
            <person name="Takahashi H."/>
            <person name="Aoki K."/>
            <person name="Takemura M."/>
        </authorList>
    </citation>
    <scope>NUCLEOTIDE SEQUENCE</scope>
</reference>
<dbReference type="EMBL" id="LC625835">
    <property type="protein sequence ID" value="BCU02838.1"/>
    <property type="molecule type" value="Genomic_DNA"/>
</dbReference>
<organism evidence="1 2">
    <name type="scientific">Pandoravirus japonicus</name>
    <dbReference type="NCBI Taxonomy" id="2823154"/>
    <lineage>
        <taxon>Viruses</taxon>
        <taxon>Pandoravirus</taxon>
    </lineage>
</organism>
<sequence>MRGRFFASSPFRRTRDSGWRCRSGSCGGLACSYGGRQVSSFLFFLLQTLKVAAANGKKVSSSTSSTRQRVHSKISSAIFFSTIYVGKKRQ</sequence>
<accession>A0A811BM31</accession>
<protein>
    <submittedName>
        <fullName evidence="1">Uncharacterized protein</fullName>
    </submittedName>
</protein>
<evidence type="ECO:0000313" key="2">
    <source>
        <dbReference type="Proteomes" id="UP001253637"/>
    </source>
</evidence>
<dbReference type="Proteomes" id="UP001253637">
    <property type="component" value="Segment"/>
</dbReference>